<accession>A0ABM1NDC3</accession>
<proteinExistence type="inferred from homology"/>
<name>A0ABM1NDC3_NICVS</name>
<dbReference type="SUPFAM" id="SSF53474">
    <property type="entry name" value="alpha/beta-Hydrolases"/>
    <property type="match status" value="1"/>
</dbReference>
<keyword evidence="2" id="KW-0443">Lipid metabolism</keyword>
<evidence type="ECO:0000256" key="1">
    <source>
        <dbReference type="ARBA" id="ARBA00010701"/>
    </source>
</evidence>
<dbReference type="InterPro" id="IPR006693">
    <property type="entry name" value="AB_hydrolase_lipase"/>
</dbReference>
<feature type="signal peptide" evidence="3">
    <location>
        <begin position="1"/>
        <end position="22"/>
    </location>
</feature>
<keyword evidence="3" id="KW-0732">Signal</keyword>
<dbReference type="RefSeq" id="XP_017784823.1">
    <property type="nucleotide sequence ID" value="XM_017929334.1"/>
</dbReference>
<dbReference type="Proteomes" id="UP000695000">
    <property type="component" value="Unplaced"/>
</dbReference>
<sequence>MLVAAMIVYRAVILYCLQVVYAKNLMKEIVESYGYPIEEYKDIQTPNGYFLTLHRIPYGRKMTDKVDIREPVFLMHGLFASSVNFVFAGPNISIAYQLADRGYDVWMGNARTTSYSKKHAIYDIKSFDFWNFTIDDLAVNDLGTSIDYVLRKTNRKQLTYMGHSHGNTIFAILLNERPEFNEKIKLYVGLAPAMSFTVIYHPWLMSTSYFIPIFRELGMYEFPPMLNNINDMMSFLCHNNVADPICIFVIELSVGSEKSMNKTATNPFFQHLVEGISYKNFQHLAQIYFSDGKLRKFDFGINENIRIYGKAIPPDYEINQVRVPTAIYYAYYDWLNSREDIAIVVKELPNIVDDYLIPQKVFNHFDFLWARNIKELLYNRIINLIDS</sequence>
<dbReference type="InterPro" id="IPR025483">
    <property type="entry name" value="Lipase_euk"/>
</dbReference>
<evidence type="ECO:0000313" key="6">
    <source>
        <dbReference type="RefSeq" id="XP_017784823.1"/>
    </source>
</evidence>
<feature type="chain" id="PRO_5046332378" description="Lipase" evidence="3">
    <location>
        <begin position="23"/>
        <end position="387"/>
    </location>
</feature>
<dbReference type="PIRSF" id="PIRSF000862">
    <property type="entry name" value="Steryl_ester_lip"/>
    <property type="match status" value="1"/>
</dbReference>
<evidence type="ECO:0000256" key="3">
    <source>
        <dbReference type="SAM" id="SignalP"/>
    </source>
</evidence>
<reference evidence="6" key="1">
    <citation type="submission" date="2025-08" db="UniProtKB">
        <authorList>
            <consortium name="RefSeq"/>
        </authorList>
    </citation>
    <scope>IDENTIFICATION</scope>
    <source>
        <tissue evidence="6">Whole Larva</tissue>
    </source>
</reference>
<dbReference type="GeneID" id="108568328"/>
<keyword evidence="2" id="KW-0378">Hydrolase</keyword>
<protein>
    <recommendedName>
        <fullName evidence="2">Lipase</fullName>
    </recommendedName>
</protein>
<dbReference type="Pfam" id="PF04083">
    <property type="entry name" value="Abhydro_lipase"/>
    <property type="match status" value="1"/>
</dbReference>
<comment type="similarity">
    <text evidence="1 2">Belongs to the AB hydrolase superfamily. Lipase family.</text>
</comment>
<dbReference type="Gene3D" id="3.40.50.1820">
    <property type="entry name" value="alpha/beta hydrolase"/>
    <property type="match status" value="1"/>
</dbReference>
<dbReference type="InterPro" id="IPR029058">
    <property type="entry name" value="AB_hydrolase_fold"/>
</dbReference>
<keyword evidence="5" id="KW-1185">Reference proteome</keyword>
<gene>
    <name evidence="6" type="primary">LOC108568328</name>
</gene>
<evidence type="ECO:0000259" key="4">
    <source>
        <dbReference type="Pfam" id="PF04083"/>
    </source>
</evidence>
<keyword evidence="2" id="KW-0442">Lipid degradation</keyword>
<feature type="non-terminal residue" evidence="6">
    <location>
        <position position="387"/>
    </location>
</feature>
<feature type="domain" description="Partial AB-hydrolase lipase" evidence="4">
    <location>
        <begin position="27"/>
        <end position="87"/>
    </location>
</feature>
<organism evidence="5 6">
    <name type="scientific">Nicrophorus vespilloides</name>
    <name type="common">Boreal carrion beetle</name>
    <dbReference type="NCBI Taxonomy" id="110193"/>
    <lineage>
        <taxon>Eukaryota</taxon>
        <taxon>Metazoa</taxon>
        <taxon>Ecdysozoa</taxon>
        <taxon>Arthropoda</taxon>
        <taxon>Hexapoda</taxon>
        <taxon>Insecta</taxon>
        <taxon>Pterygota</taxon>
        <taxon>Neoptera</taxon>
        <taxon>Endopterygota</taxon>
        <taxon>Coleoptera</taxon>
        <taxon>Polyphaga</taxon>
        <taxon>Staphyliniformia</taxon>
        <taxon>Silphidae</taxon>
        <taxon>Nicrophorinae</taxon>
        <taxon>Nicrophorus</taxon>
    </lineage>
</organism>
<evidence type="ECO:0000313" key="5">
    <source>
        <dbReference type="Proteomes" id="UP000695000"/>
    </source>
</evidence>
<evidence type="ECO:0000256" key="2">
    <source>
        <dbReference type="PIRNR" id="PIRNR000862"/>
    </source>
</evidence>
<dbReference type="PANTHER" id="PTHR11005">
    <property type="entry name" value="LYSOSOMAL ACID LIPASE-RELATED"/>
    <property type="match status" value="1"/>
</dbReference>